<evidence type="ECO:0000313" key="2">
    <source>
        <dbReference type="Proteomes" id="UP001205506"/>
    </source>
</evidence>
<name>A0AAW5IFS2_9BACT</name>
<sequence length="150" mass="16515">MAIAVALKKIKSEPLTADEELLNISVMGATGSVAVSDLNNCQRKYFALKSGKVTTWVEVAVVGIIEILSAVEKFDDLLPGLIAEDFKPSSVYKSNSFLVTPARFSFSVKSLASFERRRTSFELWISVLLVSNLYSKISFQGSPYENLVLL</sequence>
<protein>
    <submittedName>
        <fullName evidence="1">Uncharacterized protein</fullName>
    </submittedName>
</protein>
<accession>A0AAW5IFS2</accession>
<dbReference type="RefSeq" id="WP_254971632.1">
    <property type="nucleotide sequence ID" value="NZ_JANDWU010000043.1"/>
</dbReference>
<dbReference type="AlphaFoldDB" id="A0AAW5IFS2"/>
<comment type="caution">
    <text evidence="1">The sequence shown here is derived from an EMBL/GenBank/DDBJ whole genome shotgun (WGS) entry which is preliminary data.</text>
</comment>
<dbReference type="Proteomes" id="UP001205506">
    <property type="component" value="Unassembled WGS sequence"/>
</dbReference>
<dbReference type="EMBL" id="JANDWU010000043">
    <property type="protein sequence ID" value="MCP9550714.1"/>
    <property type="molecule type" value="Genomic_DNA"/>
</dbReference>
<proteinExistence type="predicted"/>
<gene>
    <name evidence="1" type="ORF">NNC68_14730</name>
</gene>
<organism evidence="1 2">
    <name type="scientific">Segatella copri</name>
    <dbReference type="NCBI Taxonomy" id="165179"/>
    <lineage>
        <taxon>Bacteria</taxon>
        <taxon>Pseudomonadati</taxon>
        <taxon>Bacteroidota</taxon>
        <taxon>Bacteroidia</taxon>
        <taxon>Bacteroidales</taxon>
        <taxon>Prevotellaceae</taxon>
        <taxon>Segatella</taxon>
    </lineage>
</organism>
<reference evidence="1" key="1">
    <citation type="submission" date="2022-07" db="EMBL/GenBank/DDBJ databases">
        <title>Prevotella copri.</title>
        <authorList>
            <person name="Yang C."/>
        </authorList>
    </citation>
    <scope>NUCLEOTIDE SEQUENCE</scope>
    <source>
        <strain evidence="1">HF1805</strain>
    </source>
</reference>
<evidence type="ECO:0000313" key="1">
    <source>
        <dbReference type="EMBL" id="MCP9550714.1"/>
    </source>
</evidence>